<sequence length="941" mass="103165">MYSKKALSSAILAVILAQSAIAQEEPQEQIEEIVVQGIRGSLSKALDIKRNNIQIVDSIVAEDIGKFPDNNVVEALQRVTGVQTTGRGSGEVSTVSIRGLTDVHTTVNGRDIFTGAGRSVALQDIPASLLSNVMVYKTRSADQVERGIAGSIDIKTHRPFNFDGEKIVLAGRAIYGDQDGKTDPNISALFSNRWETSAGEFGALLNLSYVKTNYRDDTMTAGAVFPYFSANPHFAYSPYEMIPNNYNAEGVGDGSLIWQAGLENGLPYAPGSTLNIGGEAVDYLLMRDAVFGTSFTGKRERPAASVSFQWAPNDELEILAEGFYTGYKNSSQNAMWFSNTLEHGDGNIDIPVIYDGTVVVKEHQGRNNGGFQSGDYSYGETDSYLYALGAKWEPSDKLTINSELVYQDSKYTTDFFAMRFARTAYGLDVDYNNKDGLPSLHFWDNPATPSLDESDMAAIGNWTASTIWDNGGGNSGDSTAFTLDVEWHVDNGFINSVKAGGRYEVRGAQEFTRGQDSSSVAGISLTDLMDQLVANGAKGDGSGLIFTVNDYFDGRADIFDSFITADGSYLLDNADAVRAVYGLEKENVYKTFDIEETSAALYLTSKFSLGDDISGELGVRYVSYEQDMQFWSETSAQSNQYNYSEGKGDASKVLPSLVVNWNVTDDVVARASYTQTLRMPNFADLNALQYWFDPVTSIPYGTGNGGNPDLQPTESTNYDLSLEWYFAEGSSLYGAWFKREIDGLVIAGRKTVTRTGDDGVTRPYVLSAPVNAANGELSGLEIGFVHFPDYLPNALDGLGIQASFTLLDSSQSTPEFDTDGNISRYVDSKMAGVSDSSYSVVLAYDKDAFEARLSYVWREEFYTGNEAAIFANPIQFWSRPERSLDFQLSYDVLDNLTLTFDATNLLDDVYQSYYGKGNQNLFNFGNAVYSKTYALGARYSF</sequence>
<feature type="domain" description="TonB-dependent receptor plug" evidence="12">
    <location>
        <begin position="50"/>
        <end position="150"/>
    </location>
</feature>
<dbReference type="OrthoDB" id="8727862at2"/>
<evidence type="ECO:0000256" key="7">
    <source>
        <dbReference type="ARBA" id="ARBA00023237"/>
    </source>
</evidence>
<keyword evidence="2 8" id="KW-0813">Transport</keyword>
<evidence type="ECO:0000256" key="2">
    <source>
        <dbReference type="ARBA" id="ARBA00022448"/>
    </source>
</evidence>
<keyword evidence="14" id="KW-1185">Reference proteome</keyword>
<accession>B3PKP3</accession>
<dbReference type="InterPro" id="IPR012910">
    <property type="entry name" value="Plug_dom"/>
</dbReference>
<dbReference type="SUPFAM" id="SSF56935">
    <property type="entry name" value="Porins"/>
    <property type="match status" value="1"/>
</dbReference>
<proteinExistence type="inferred from homology"/>
<organism evidence="13 14">
    <name type="scientific">Cellvibrio japonicus (strain Ueda107)</name>
    <name type="common">Pseudomonas fluorescens subsp. cellulosa</name>
    <dbReference type="NCBI Taxonomy" id="498211"/>
    <lineage>
        <taxon>Bacteria</taxon>
        <taxon>Pseudomonadati</taxon>
        <taxon>Pseudomonadota</taxon>
        <taxon>Gammaproteobacteria</taxon>
        <taxon>Cellvibrionales</taxon>
        <taxon>Cellvibrionaceae</taxon>
        <taxon>Cellvibrio</taxon>
    </lineage>
</organism>
<dbReference type="InterPro" id="IPR039426">
    <property type="entry name" value="TonB-dep_rcpt-like"/>
</dbReference>
<keyword evidence="13" id="KW-0675">Receptor</keyword>
<dbReference type="Gene3D" id="2.170.130.10">
    <property type="entry name" value="TonB-dependent receptor, plug domain"/>
    <property type="match status" value="1"/>
</dbReference>
<dbReference type="GO" id="GO:0009279">
    <property type="term" value="C:cell outer membrane"/>
    <property type="evidence" value="ECO:0007669"/>
    <property type="project" value="UniProtKB-SubCell"/>
</dbReference>
<dbReference type="Proteomes" id="UP000001036">
    <property type="component" value="Chromosome"/>
</dbReference>
<keyword evidence="7 8" id="KW-0998">Cell outer membrane</keyword>
<dbReference type="PANTHER" id="PTHR40980:SF3">
    <property type="entry name" value="TONB-DEPENDENT RECEPTOR-LIKE BETA-BARREL DOMAIN-CONTAINING PROTEIN"/>
    <property type="match status" value="1"/>
</dbReference>
<dbReference type="PANTHER" id="PTHR40980">
    <property type="entry name" value="PLUG DOMAIN-CONTAINING PROTEIN"/>
    <property type="match status" value="1"/>
</dbReference>
<evidence type="ECO:0000313" key="13">
    <source>
        <dbReference type="EMBL" id="ACE83868.1"/>
    </source>
</evidence>
<protein>
    <submittedName>
        <fullName evidence="13">Putative TonB-dependent receptor</fullName>
    </submittedName>
</protein>
<dbReference type="NCBIfam" id="TIGR01782">
    <property type="entry name" value="TonB-Xanth-Caul"/>
    <property type="match status" value="1"/>
</dbReference>
<evidence type="ECO:0000259" key="11">
    <source>
        <dbReference type="Pfam" id="PF00593"/>
    </source>
</evidence>
<dbReference type="STRING" id="498211.CJA_0800"/>
<dbReference type="PROSITE" id="PS52016">
    <property type="entry name" value="TONB_DEPENDENT_REC_3"/>
    <property type="match status" value="1"/>
</dbReference>
<feature type="domain" description="TonB-dependent receptor-like beta-barrel" evidence="11">
    <location>
        <begin position="431"/>
        <end position="905"/>
    </location>
</feature>
<dbReference type="EMBL" id="CP000934">
    <property type="protein sequence ID" value="ACE83868.1"/>
    <property type="molecule type" value="Genomic_DNA"/>
</dbReference>
<comment type="similarity">
    <text evidence="8 9">Belongs to the TonB-dependent receptor family.</text>
</comment>
<evidence type="ECO:0000259" key="12">
    <source>
        <dbReference type="Pfam" id="PF07715"/>
    </source>
</evidence>
<keyword evidence="4 8" id="KW-0812">Transmembrane</keyword>
<dbReference type="Pfam" id="PF07715">
    <property type="entry name" value="Plug"/>
    <property type="match status" value="1"/>
</dbReference>
<dbReference type="RefSeq" id="WP_012486461.1">
    <property type="nucleotide sequence ID" value="NC_010995.1"/>
</dbReference>
<evidence type="ECO:0000313" key="14">
    <source>
        <dbReference type="Proteomes" id="UP000001036"/>
    </source>
</evidence>
<dbReference type="InterPro" id="IPR036942">
    <property type="entry name" value="Beta-barrel_TonB_sf"/>
</dbReference>
<dbReference type="Gene3D" id="2.40.170.20">
    <property type="entry name" value="TonB-dependent receptor, beta-barrel domain"/>
    <property type="match status" value="1"/>
</dbReference>
<dbReference type="eggNOG" id="COG1629">
    <property type="taxonomic scope" value="Bacteria"/>
</dbReference>
<evidence type="ECO:0000256" key="4">
    <source>
        <dbReference type="ARBA" id="ARBA00022692"/>
    </source>
</evidence>
<keyword evidence="6 8" id="KW-0472">Membrane</keyword>
<comment type="subcellular location">
    <subcellularLocation>
        <location evidence="1 8">Cell outer membrane</location>
        <topology evidence="1 8">Multi-pass membrane protein</topology>
    </subcellularLocation>
</comment>
<dbReference type="Pfam" id="PF00593">
    <property type="entry name" value="TonB_dep_Rec_b-barrel"/>
    <property type="match status" value="1"/>
</dbReference>
<dbReference type="InterPro" id="IPR037066">
    <property type="entry name" value="Plug_dom_sf"/>
</dbReference>
<keyword evidence="3 8" id="KW-1134">Transmembrane beta strand</keyword>
<dbReference type="HOGENOM" id="CLU_006935_2_0_6"/>
<evidence type="ECO:0000256" key="8">
    <source>
        <dbReference type="PROSITE-ProRule" id="PRU01360"/>
    </source>
</evidence>
<feature type="signal peptide" evidence="10">
    <location>
        <begin position="1"/>
        <end position="22"/>
    </location>
</feature>
<keyword evidence="5 9" id="KW-0798">TonB box</keyword>
<evidence type="ECO:0000256" key="3">
    <source>
        <dbReference type="ARBA" id="ARBA00022452"/>
    </source>
</evidence>
<evidence type="ECO:0000256" key="1">
    <source>
        <dbReference type="ARBA" id="ARBA00004571"/>
    </source>
</evidence>
<feature type="chain" id="PRO_5002796641" evidence="10">
    <location>
        <begin position="23"/>
        <end position="941"/>
    </location>
</feature>
<dbReference type="KEGG" id="cja:CJA_0800"/>
<reference evidence="13 14" key="1">
    <citation type="journal article" date="2008" name="J. Bacteriol.">
        <title>Insights into plant cell wall degradation from the genome sequence of the soil bacterium Cellvibrio japonicus.</title>
        <authorList>
            <person name="Deboy R.T."/>
            <person name="Mongodin E.F."/>
            <person name="Fouts D.E."/>
            <person name="Tailford L.E."/>
            <person name="Khouri H."/>
            <person name="Emerson J.B."/>
            <person name="Mohamoud Y."/>
            <person name="Watkins K."/>
            <person name="Henrissat B."/>
            <person name="Gilbert H.J."/>
            <person name="Nelson K.E."/>
        </authorList>
    </citation>
    <scope>NUCLEOTIDE SEQUENCE [LARGE SCALE GENOMIC DNA]</scope>
    <source>
        <strain evidence="13 14">Ueda107</strain>
    </source>
</reference>
<keyword evidence="10" id="KW-0732">Signal</keyword>
<evidence type="ECO:0000256" key="9">
    <source>
        <dbReference type="RuleBase" id="RU003357"/>
    </source>
</evidence>
<gene>
    <name evidence="13" type="ordered locus">CJA_0800</name>
</gene>
<dbReference type="eggNOG" id="COG4771">
    <property type="taxonomic scope" value="Bacteria"/>
</dbReference>
<evidence type="ECO:0000256" key="5">
    <source>
        <dbReference type="ARBA" id="ARBA00023077"/>
    </source>
</evidence>
<dbReference type="InterPro" id="IPR000531">
    <property type="entry name" value="Beta-barrel_TonB"/>
</dbReference>
<evidence type="ECO:0000256" key="10">
    <source>
        <dbReference type="SAM" id="SignalP"/>
    </source>
</evidence>
<dbReference type="InterPro" id="IPR010104">
    <property type="entry name" value="TonB_rcpt_bac"/>
</dbReference>
<evidence type="ECO:0000256" key="6">
    <source>
        <dbReference type="ARBA" id="ARBA00023136"/>
    </source>
</evidence>
<name>B3PKP3_CELJU</name>
<dbReference type="AlphaFoldDB" id="B3PKP3"/>